<comment type="caution">
    <text evidence="2">The sequence shown here is derived from an EMBL/GenBank/DDBJ whole genome shotgun (WGS) entry which is preliminary data.</text>
</comment>
<dbReference type="VEuPathDB" id="ToxoDB:TGPRC2_305180C"/>
<dbReference type="Proteomes" id="UP000075225">
    <property type="component" value="Unassembled WGS sequence"/>
</dbReference>
<feature type="compositionally biased region" description="Basic and acidic residues" evidence="1">
    <location>
        <begin position="376"/>
        <end position="390"/>
    </location>
</feature>
<name>A0A151H590_TOXGO</name>
<feature type="region of interest" description="Disordered" evidence="1">
    <location>
        <begin position="262"/>
        <end position="353"/>
    </location>
</feature>
<feature type="compositionally biased region" description="Low complexity" evidence="1">
    <location>
        <begin position="164"/>
        <end position="192"/>
    </location>
</feature>
<feature type="non-terminal residue" evidence="2">
    <location>
        <position position="1"/>
    </location>
</feature>
<sequence length="466" mass="51516">VSMLFLGPSLVFILDRLGIFEKHVPHRSSSSLEGGRVGRLDSDVELIRTSSQSTADFSLPDFSSARRRDRMRRQSREEDSDVDDMTRGTCGGLKRLLLHLDRRQGNSHGDIDDAANQRQHTPKVFMIPLLTHSDSRHGVSARFAGARFPSFFRDLQRESVSSSSASSSSVFSSFPGLSKSKTSPGSAPSPSSRDSRRGLFTSPAYMRVPTFASASSLPGFPGEKRESGLSWDDLRRSLGVHTPEGLRRQQGEGGSREVAMTALPLKGRQAPGLRAEASGETEERRPSGKVSARCEAKGGDTDDEDAPRFRAPGLERDEMRGRERREDERSREGSCGRGERETGVEDPFTEEDFDDVRVALPDALRASALLSDSENQEFHSEEESWTEHIESFSATPESLPVVVGRGGMRGDRRRDSISEEMRDRVPEKAGAQGFELQNGWQPNGHQNGVERETDARETIVGKRQVL</sequence>
<accession>A0A151H590</accession>
<organism evidence="2 3">
    <name type="scientific">Toxoplasma gondii TgCatPRC2</name>
    <dbReference type="NCBI Taxonomy" id="1130821"/>
    <lineage>
        <taxon>Eukaryota</taxon>
        <taxon>Sar</taxon>
        <taxon>Alveolata</taxon>
        <taxon>Apicomplexa</taxon>
        <taxon>Conoidasida</taxon>
        <taxon>Coccidia</taxon>
        <taxon>Eucoccidiorida</taxon>
        <taxon>Eimeriorina</taxon>
        <taxon>Sarcocystidae</taxon>
        <taxon>Toxoplasma</taxon>
    </lineage>
</organism>
<gene>
    <name evidence="2" type="ORF">TGPRC2_305180C</name>
</gene>
<dbReference type="AlphaFoldDB" id="A0A151H590"/>
<feature type="compositionally biased region" description="Basic and acidic residues" evidence="1">
    <location>
        <begin position="313"/>
        <end position="343"/>
    </location>
</feature>
<proteinExistence type="predicted"/>
<feature type="compositionally biased region" description="Basic and acidic residues" evidence="1">
    <location>
        <begin position="448"/>
        <end position="460"/>
    </location>
</feature>
<feature type="compositionally biased region" description="Basic and acidic residues" evidence="1">
    <location>
        <begin position="408"/>
        <end position="427"/>
    </location>
</feature>
<evidence type="ECO:0000313" key="2">
    <source>
        <dbReference type="EMBL" id="KYK64528.1"/>
    </source>
</evidence>
<evidence type="ECO:0000313" key="3">
    <source>
        <dbReference type="Proteomes" id="UP000075225"/>
    </source>
</evidence>
<evidence type="ECO:0000256" key="1">
    <source>
        <dbReference type="SAM" id="MobiDB-lite"/>
    </source>
</evidence>
<feature type="compositionally biased region" description="Basic and acidic residues" evidence="1">
    <location>
        <begin position="281"/>
        <end position="300"/>
    </location>
</feature>
<reference evidence="3" key="1">
    <citation type="submission" date="2016-03" db="EMBL/GenBank/DDBJ databases">
        <authorList>
            <person name="Sibley D."/>
            <person name="Venepally P."/>
            <person name="Karamycheva S."/>
            <person name="Hadjithomas M."/>
            <person name="Khan A."/>
            <person name="Brunk B."/>
            <person name="Roos D."/>
            <person name="Caler E."/>
            <person name="Lorenzi H."/>
        </authorList>
    </citation>
    <scope>NUCLEOTIDE SEQUENCE [LARGE SCALE GENOMIC DNA]</scope>
    <source>
        <strain evidence="3">TgCatPRC2</strain>
    </source>
</reference>
<feature type="region of interest" description="Disordered" evidence="1">
    <location>
        <begin position="371"/>
        <end position="466"/>
    </location>
</feature>
<feature type="region of interest" description="Disordered" evidence="1">
    <location>
        <begin position="164"/>
        <end position="198"/>
    </location>
</feature>
<protein>
    <submittedName>
        <fullName evidence="2">Na+/H+ exchanger NHE3</fullName>
    </submittedName>
</protein>
<feature type="region of interest" description="Disordered" evidence="1">
    <location>
        <begin position="55"/>
        <end position="87"/>
    </location>
</feature>
<dbReference type="EMBL" id="AHZP02002259">
    <property type="protein sequence ID" value="KYK64528.1"/>
    <property type="molecule type" value="Genomic_DNA"/>
</dbReference>